<dbReference type="Pfam" id="PF03583">
    <property type="entry name" value="LIP"/>
    <property type="match status" value="1"/>
</dbReference>
<comment type="caution">
    <text evidence="3">The sequence shown here is derived from an EMBL/GenBank/DDBJ whole genome shotgun (WGS) entry which is preliminary data.</text>
</comment>
<dbReference type="PANTHER" id="PTHR34853:SF1">
    <property type="entry name" value="LIPASE 5"/>
    <property type="match status" value="1"/>
</dbReference>
<feature type="signal peptide" evidence="2">
    <location>
        <begin position="1"/>
        <end position="18"/>
    </location>
</feature>
<dbReference type="RefSeq" id="WP_380686628.1">
    <property type="nucleotide sequence ID" value="NZ_JBHRSS010000003.1"/>
</dbReference>
<gene>
    <name evidence="3" type="ORF">ACFOSU_03830</name>
</gene>
<evidence type="ECO:0000313" key="3">
    <source>
        <dbReference type="EMBL" id="MFC3103013.1"/>
    </source>
</evidence>
<feature type="region of interest" description="Disordered" evidence="1">
    <location>
        <begin position="30"/>
        <end position="56"/>
    </location>
</feature>
<evidence type="ECO:0000256" key="1">
    <source>
        <dbReference type="SAM" id="MobiDB-lite"/>
    </source>
</evidence>
<proteinExistence type="predicted"/>
<dbReference type="PIRSF" id="PIRSF029171">
    <property type="entry name" value="Esterase_LipA"/>
    <property type="match status" value="1"/>
</dbReference>
<dbReference type="PROSITE" id="PS51257">
    <property type="entry name" value="PROKAR_LIPOPROTEIN"/>
    <property type="match status" value="1"/>
</dbReference>
<dbReference type="Gene3D" id="1.10.260.130">
    <property type="match status" value="1"/>
</dbReference>
<feature type="compositionally biased region" description="Pro residues" evidence="1">
    <location>
        <begin position="34"/>
        <end position="46"/>
    </location>
</feature>
<keyword evidence="2" id="KW-0732">Signal</keyword>
<evidence type="ECO:0000256" key="2">
    <source>
        <dbReference type="SAM" id="SignalP"/>
    </source>
</evidence>
<dbReference type="SUPFAM" id="SSF53474">
    <property type="entry name" value="alpha/beta-Hydrolases"/>
    <property type="match status" value="1"/>
</dbReference>
<name>A0ABV7EJW6_9GAMM</name>
<accession>A0ABV7EJW6</accession>
<dbReference type="Proteomes" id="UP001595462">
    <property type="component" value="Unassembled WGS sequence"/>
</dbReference>
<dbReference type="Gene3D" id="3.40.50.1820">
    <property type="entry name" value="alpha/beta hydrolase"/>
    <property type="match status" value="1"/>
</dbReference>
<organism evidence="3 4">
    <name type="scientific">Salinisphaera aquimarina</name>
    <dbReference type="NCBI Taxonomy" id="2094031"/>
    <lineage>
        <taxon>Bacteria</taxon>
        <taxon>Pseudomonadati</taxon>
        <taxon>Pseudomonadota</taxon>
        <taxon>Gammaproteobacteria</taxon>
        <taxon>Salinisphaerales</taxon>
        <taxon>Salinisphaeraceae</taxon>
        <taxon>Salinisphaera</taxon>
    </lineage>
</organism>
<dbReference type="InterPro" id="IPR005152">
    <property type="entry name" value="Lipase_secreted"/>
</dbReference>
<reference evidence="4" key="1">
    <citation type="journal article" date="2019" name="Int. J. Syst. Evol. Microbiol.">
        <title>The Global Catalogue of Microorganisms (GCM) 10K type strain sequencing project: providing services to taxonomists for standard genome sequencing and annotation.</title>
        <authorList>
            <consortium name="The Broad Institute Genomics Platform"/>
            <consortium name="The Broad Institute Genome Sequencing Center for Infectious Disease"/>
            <person name="Wu L."/>
            <person name="Ma J."/>
        </authorList>
    </citation>
    <scope>NUCLEOTIDE SEQUENCE [LARGE SCALE GENOMIC DNA]</scope>
    <source>
        <strain evidence="4">KCTC 52640</strain>
    </source>
</reference>
<protein>
    <submittedName>
        <fullName evidence="3">Lipase family protein</fullName>
    </submittedName>
</protein>
<evidence type="ECO:0000313" key="4">
    <source>
        <dbReference type="Proteomes" id="UP001595462"/>
    </source>
</evidence>
<feature type="chain" id="PRO_5047420380" evidence="2">
    <location>
        <begin position="19"/>
        <end position="433"/>
    </location>
</feature>
<keyword evidence="4" id="KW-1185">Reference proteome</keyword>
<dbReference type="InterPro" id="IPR029058">
    <property type="entry name" value="AB_hydrolase_fold"/>
</dbReference>
<dbReference type="EMBL" id="JBHRSS010000003">
    <property type="protein sequence ID" value="MFC3103013.1"/>
    <property type="molecule type" value="Genomic_DNA"/>
</dbReference>
<dbReference type="PANTHER" id="PTHR34853">
    <property type="match status" value="1"/>
</dbReference>
<sequence>MRPARIRCLLLLSLCVLAGCAATPVHTLAVPPATEQPPPARFPTPRKPFSAPGDDPFHAQPSAAELAATPPGTVMRYRPIAAESYYFFDVDAQAWQLLYRTSDTFGKPQADVATILVPDDPQPRLLSYQTAYDALTRRCAPSYEILSGSMVEQLLVNKALRRGWVVVLPDYEGPEAQFIAGINSGRGVLDGIRAAQTFLPDRLVGADTPVALWGYSGGAFASLWAAEQAASYAPRIHIAGVAAGGPPADLASTAEHIDGGLFAGLYFAAVIGLSRAYDTIDTDALLNDKGRRMFADLDQSCVGQELAWVKDPLLSGYTFDSMHEYTTVDDLLSVPAVQRVTRENRLGQRGFDAPLLYYHAFFDQLTPRKDARALARTYCDKGIPVRFDYAFGEHISAALTHASTAVAYLADRFAGIPPPSDCSALQRTANPPR</sequence>